<comment type="caution">
    <text evidence="1">The sequence shown here is derived from an EMBL/GenBank/DDBJ whole genome shotgun (WGS) entry which is preliminary data.</text>
</comment>
<protein>
    <submittedName>
        <fullName evidence="1">YVTN family beta-propeller protein</fullName>
    </submittedName>
</protein>
<reference evidence="1 2" key="1">
    <citation type="submission" date="2018-07" db="EMBL/GenBank/DDBJ databases">
        <title>Genomic Encyclopedia of Type Strains, Phase IV (KMG-IV): sequencing the most valuable type-strain genomes for metagenomic binning, comparative biology and taxonomic classification.</title>
        <authorList>
            <person name="Goeker M."/>
        </authorList>
    </citation>
    <scope>NUCLEOTIDE SEQUENCE [LARGE SCALE GENOMIC DNA]</scope>
    <source>
        <strain evidence="1 2">DSM 21410</strain>
    </source>
</reference>
<dbReference type="Gene3D" id="2.130.10.10">
    <property type="entry name" value="YVTN repeat-like/Quinoprotein amine dehydrogenase"/>
    <property type="match status" value="1"/>
</dbReference>
<dbReference type="SUPFAM" id="SSF50969">
    <property type="entry name" value="YVTN repeat-like/Quinoprotein amine dehydrogenase"/>
    <property type="match status" value="1"/>
</dbReference>
<dbReference type="PROSITE" id="PS51257">
    <property type="entry name" value="PROKAR_LIPOPROTEIN"/>
    <property type="match status" value="1"/>
</dbReference>
<name>A0A369ADH2_9FLAO</name>
<keyword evidence="2" id="KW-1185">Reference proteome</keyword>
<sequence>MKKTRLLLLAGIVAIACSKKEDDIQLPDKLYQPGVLVVNEGPFGTGTGTLDFYDPQSKQVEHDIYQKVNNLPIGNIFQSAYFDLSYGYLVANNSGAVRIVDANNMKLFRSLEDMASPRYAMRTGSSTVAFSDWASGKVFFYQTQIFEKVGEVLSGSGPEKMYFHSQGNKLYVLNSGGFSTDSTVSVINASTYQLVKKIQVPYNPNSYALDKNGKLWVLCGGRKDWTNPANSTPGALVRIDLNTDEVEAVLNFDNPDQFPSNLCINKEKDVLYFVDDKYFGGVFRMSITSATLPTTPVIERTAYALDIDPIRGDLYLGDAGNFNQAGKIIRYAVPTLTPVDSFTAGVIPGNFFFR</sequence>
<dbReference type="PANTHER" id="PTHR47197">
    <property type="entry name" value="PROTEIN NIRF"/>
    <property type="match status" value="1"/>
</dbReference>
<organism evidence="1 2">
    <name type="scientific">Schleiferia thermophila</name>
    <dbReference type="NCBI Taxonomy" id="884107"/>
    <lineage>
        <taxon>Bacteria</taxon>
        <taxon>Pseudomonadati</taxon>
        <taxon>Bacteroidota</taxon>
        <taxon>Flavobacteriia</taxon>
        <taxon>Flavobacteriales</taxon>
        <taxon>Schleiferiaceae</taxon>
        <taxon>Schleiferia</taxon>
    </lineage>
</organism>
<gene>
    <name evidence="1" type="ORF">DES35_101761</name>
</gene>
<dbReference type="InterPro" id="IPR051200">
    <property type="entry name" value="Host-pathogen_enzymatic-act"/>
</dbReference>
<proteinExistence type="predicted"/>
<dbReference type="InterPro" id="IPR031815">
    <property type="entry name" value="DUF5074"/>
</dbReference>
<accession>A0A369ADH2</accession>
<dbReference type="EMBL" id="QPJS01000001">
    <property type="protein sequence ID" value="RCX05474.1"/>
    <property type="molecule type" value="Genomic_DNA"/>
</dbReference>
<evidence type="ECO:0000313" key="2">
    <source>
        <dbReference type="Proteomes" id="UP000253517"/>
    </source>
</evidence>
<dbReference type="InterPro" id="IPR015943">
    <property type="entry name" value="WD40/YVTN_repeat-like_dom_sf"/>
</dbReference>
<dbReference type="AlphaFoldDB" id="A0A369ADH2"/>
<dbReference type="InterPro" id="IPR011044">
    <property type="entry name" value="Quino_amine_DH_bsu"/>
</dbReference>
<dbReference type="Proteomes" id="UP000253517">
    <property type="component" value="Unassembled WGS sequence"/>
</dbReference>
<dbReference type="PANTHER" id="PTHR47197:SF3">
    <property type="entry name" value="DIHYDRO-HEME D1 DEHYDROGENASE"/>
    <property type="match status" value="1"/>
</dbReference>
<dbReference type="Pfam" id="PF16819">
    <property type="entry name" value="DUF5074"/>
    <property type="match status" value="1"/>
</dbReference>
<dbReference type="RefSeq" id="WP_114365809.1">
    <property type="nucleotide sequence ID" value="NZ_BHZF01000001.1"/>
</dbReference>
<evidence type="ECO:0000313" key="1">
    <source>
        <dbReference type="EMBL" id="RCX05474.1"/>
    </source>
</evidence>